<evidence type="ECO:0000256" key="7">
    <source>
        <dbReference type="ARBA" id="ARBA00022722"/>
    </source>
</evidence>
<dbReference type="CDD" id="cd09859">
    <property type="entry name" value="PIN_53EXO"/>
    <property type="match status" value="1"/>
</dbReference>
<protein>
    <recommendedName>
        <fullName evidence="3 15">DNA polymerase I</fullName>
        <ecNumber evidence="2 15">2.7.7.7</ecNumber>
    </recommendedName>
</protein>
<comment type="caution">
    <text evidence="20">The sequence shown here is derived from an EMBL/GenBank/DDBJ whole genome shotgun (WGS) entry which is preliminary data.</text>
</comment>
<dbReference type="InterPro" id="IPR002562">
    <property type="entry name" value="3'-5'_exonuclease_dom"/>
</dbReference>
<dbReference type="SUPFAM" id="SSF47807">
    <property type="entry name" value="5' to 3' exonuclease, C-terminal subdomain"/>
    <property type="match status" value="1"/>
</dbReference>
<keyword evidence="8 16" id="KW-0227">DNA damage</keyword>
<dbReference type="GO" id="GO:0006302">
    <property type="term" value="P:double-strand break repair"/>
    <property type="evidence" value="ECO:0007669"/>
    <property type="project" value="TreeGrafter"/>
</dbReference>
<dbReference type="GO" id="GO:0003887">
    <property type="term" value="F:DNA-directed DNA polymerase activity"/>
    <property type="evidence" value="ECO:0007669"/>
    <property type="project" value="UniProtKB-UniRule"/>
</dbReference>
<dbReference type="CDD" id="cd08637">
    <property type="entry name" value="DNA_pol_A_pol_I_C"/>
    <property type="match status" value="1"/>
</dbReference>
<keyword evidence="5 16" id="KW-0548">Nucleotidyltransferase</keyword>
<dbReference type="InterPro" id="IPR019760">
    <property type="entry name" value="DNA-dir_DNA_pol_A_CS"/>
</dbReference>
<keyword evidence="4 16" id="KW-0808">Transferase</keyword>
<dbReference type="InterPro" id="IPR001098">
    <property type="entry name" value="DNA-dir_DNA_pol_A_palm_dom"/>
</dbReference>
<dbReference type="PANTHER" id="PTHR10133:SF27">
    <property type="entry name" value="DNA POLYMERASE NU"/>
    <property type="match status" value="1"/>
</dbReference>
<dbReference type="InterPro" id="IPR043502">
    <property type="entry name" value="DNA/RNA_pol_sf"/>
</dbReference>
<feature type="domain" description="DNA-directed DNA polymerase family A palm" evidence="19">
    <location>
        <begin position="697"/>
        <end position="904"/>
    </location>
</feature>
<keyword evidence="6 16" id="KW-0235">DNA replication</keyword>
<evidence type="ECO:0000313" key="21">
    <source>
        <dbReference type="Proteomes" id="UP000320811"/>
    </source>
</evidence>
<dbReference type="GO" id="GO:0003677">
    <property type="term" value="F:DNA binding"/>
    <property type="evidence" value="ECO:0007669"/>
    <property type="project" value="UniProtKB-UniRule"/>
</dbReference>
<dbReference type="SMART" id="SM00279">
    <property type="entry name" value="HhH2"/>
    <property type="match status" value="1"/>
</dbReference>
<dbReference type="Gene3D" id="3.40.50.1010">
    <property type="entry name" value="5'-nuclease"/>
    <property type="match status" value="1"/>
</dbReference>
<evidence type="ECO:0000256" key="3">
    <source>
        <dbReference type="ARBA" id="ARBA00020311"/>
    </source>
</evidence>
<dbReference type="FunFam" id="1.20.1060.10:FF:000001">
    <property type="entry name" value="DNA polymerase I"/>
    <property type="match status" value="1"/>
</dbReference>
<dbReference type="Proteomes" id="UP000320811">
    <property type="component" value="Unassembled WGS sequence"/>
</dbReference>
<evidence type="ECO:0000256" key="10">
    <source>
        <dbReference type="ARBA" id="ARBA00022839"/>
    </source>
</evidence>
<dbReference type="InterPro" id="IPR036279">
    <property type="entry name" value="5-3_exonuclease_C_sf"/>
</dbReference>
<dbReference type="InterPro" id="IPR020046">
    <property type="entry name" value="5-3_exonucl_a-hlix_arch_N"/>
</dbReference>
<dbReference type="NCBIfam" id="NF004397">
    <property type="entry name" value="PRK05755.1"/>
    <property type="match status" value="1"/>
</dbReference>
<dbReference type="Gene3D" id="1.20.1060.10">
    <property type="entry name" value="Taq DNA Polymerase, Chain T, domain 4"/>
    <property type="match status" value="1"/>
</dbReference>
<evidence type="ECO:0000256" key="12">
    <source>
        <dbReference type="ARBA" id="ARBA00023125"/>
    </source>
</evidence>
<dbReference type="FunFam" id="1.10.150.20:FF:000002">
    <property type="entry name" value="DNA polymerase I"/>
    <property type="match status" value="1"/>
</dbReference>
<dbReference type="FunFam" id="1.10.150.20:FF:000003">
    <property type="entry name" value="DNA polymerase I"/>
    <property type="match status" value="1"/>
</dbReference>
<sequence length="940" mass="105522">MEKKLFLLDAMALIYRAYYALIRNPRITSAGRNTNAQFGFTTTLLDLINKEKPTHMAVAFDTHAPTERHTTYTDYKANREDAPEDLLDALPDIKRIIEGFNIPVVELDGYEADDVIGTLAWQAADAGYTVYMVTPDKDYGQLVRDNIFIYKPPYMGNKEEIMGPKEVCEKWQIKDVHQVIDILGLMGDAVDNIPGIAGIGEKTAMKLLAQYHSLENVLENADNIGGKMGEKIKAGRDNALLSKELATIITDVPVSFHEEDFCIKESDKAKLTDIFTELEFKTLGKRILGDTFGGNSAAAEAKPKVVQTDLFGTPTIVEETTASTEETIDSPNILRADKNINNTPHTYYLADTPEKRADLLQQLLQQKEVAFDTETTGTDANEVDIVGMSFSVKKGEGWYIPMPADHNAARAIIHEFTPLFHHNSITLVGQNIKYDMLILKWYGVDVTTSVFDTMLAHYLIEPEGRRGMDVLSAQYLQYEPVSIETLIGKKGKGQGNMRDVEIEKIKEYAAEDADITLQLKDKFAPLLPEKAVEKVFYEIENPLVKVLTDMEYEGIALDINALADYSRELEIEIKRAEESVYEQAGVRFKLASPKQLGEVLFEKLQLDPKAKKTRTGQYATGEDVLQKLSGKHKIVEDILIFRELSKLKSTYVDSLPLLLNKRTNRIHTSYNQAVAVTGRLSSNNPNLQNIPIRTDRGREIRKAFIPRNEEYVLLSADYSQIELRIIAAISEDTEMMAAFRSGTDIHAATAAKVYNVALDAVTPEMRRNAKSVNFGIIYGVSAFGLSENLGIPRSEAKTLIDNYFAQYPSIKKYMEDQVKFAQEKGYVQTLLGRKRWLKDINSSNAVVRGFAERNAINMPIQGTAADMIKLAMIAIHKAFKERNLKSRMLLQVHDELVFDAHLSELEIIKPLILDLMRNALPLAVPVEAEMGTGKNWLEAH</sequence>
<evidence type="ECO:0000256" key="11">
    <source>
        <dbReference type="ARBA" id="ARBA00022932"/>
    </source>
</evidence>
<proteinExistence type="inferred from homology"/>
<gene>
    <name evidence="16" type="primary">polA</name>
    <name evidence="20" type="ORF">FHW36_101656</name>
</gene>
<evidence type="ECO:0000259" key="17">
    <source>
        <dbReference type="SMART" id="SM00474"/>
    </source>
</evidence>
<comment type="catalytic activity">
    <reaction evidence="14 16">
        <text>DNA(n) + a 2'-deoxyribonucleoside 5'-triphosphate = DNA(n+1) + diphosphate</text>
        <dbReference type="Rhea" id="RHEA:22508"/>
        <dbReference type="Rhea" id="RHEA-COMP:17339"/>
        <dbReference type="Rhea" id="RHEA-COMP:17340"/>
        <dbReference type="ChEBI" id="CHEBI:33019"/>
        <dbReference type="ChEBI" id="CHEBI:61560"/>
        <dbReference type="ChEBI" id="CHEBI:173112"/>
        <dbReference type="EC" id="2.7.7.7"/>
    </reaction>
</comment>
<evidence type="ECO:0000256" key="15">
    <source>
        <dbReference type="NCBIfam" id="TIGR00593"/>
    </source>
</evidence>
<feature type="domain" description="5'-3' exonuclease" evidence="18">
    <location>
        <begin position="3"/>
        <end position="264"/>
    </location>
</feature>
<dbReference type="NCBIfam" id="TIGR00593">
    <property type="entry name" value="pola"/>
    <property type="match status" value="1"/>
</dbReference>
<keyword evidence="7" id="KW-0540">Nuclease</keyword>
<keyword evidence="11 16" id="KW-0239">DNA-directed DNA polymerase</keyword>
<dbReference type="Pfam" id="PF00476">
    <property type="entry name" value="DNA_pol_A"/>
    <property type="match status" value="1"/>
</dbReference>
<dbReference type="SUPFAM" id="SSF56672">
    <property type="entry name" value="DNA/RNA polymerases"/>
    <property type="match status" value="1"/>
</dbReference>
<dbReference type="Pfam" id="PF01367">
    <property type="entry name" value="5_3_exonuc"/>
    <property type="match status" value="1"/>
</dbReference>
<evidence type="ECO:0000256" key="4">
    <source>
        <dbReference type="ARBA" id="ARBA00022679"/>
    </source>
</evidence>
<name>A0A561Q2Z5_9BACT</name>
<dbReference type="InterPro" id="IPR012337">
    <property type="entry name" value="RNaseH-like_sf"/>
</dbReference>
<dbReference type="PROSITE" id="PS00447">
    <property type="entry name" value="DNA_POLYMERASE_A"/>
    <property type="match status" value="1"/>
</dbReference>
<dbReference type="SMART" id="SM00482">
    <property type="entry name" value="POLAc"/>
    <property type="match status" value="1"/>
</dbReference>
<organism evidence="20 21">
    <name type="scientific">Chitinophaga polysaccharea</name>
    <dbReference type="NCBI Taxonomy" id="1293035"/>
    <lineage>
        <taxon>Bacteria</taxon>
        <taxon>Pseudomonadati</taxon>
        <taxon>Bacteroidota</taxon>
        <taxon>Chitinophagia</taxon>
        <taxon>Chitinophagales</taxon>
        <taxon>Chitinophagaceae</taxon>
        <taxon>Chitinophaga</taxon>
    </lineage>
</organism>
<dbReference type="Gene3D" id="1.10.150.20">
    <property type="entry name" value="5' to 3' exonuclease, C-terminal subdomain"/>
    <property type="match status" value="2"/>
</dbReference>
<keyword evidence="10 16" id="KW-0269">Exonuclease</keyword>
<dbReference type="InterPro" id="IPR002421">
    <property type="entry name" value="5-3_exonuclease"/>
</dbReference>
<dbReference type="SUPFAM" id="SSF53098">
    <property type="entry name" value="Ribonuclease H-like"/>
    <property type="match status" value="1"/>
</dbReference>
<dbReference type="CDD" id="cd06139">
    <property type="entry name" value="DNA_polA_I_Ecoli_like_exo"/>
    <property type="match status" value="1"/>
</dbReference>
<dbReference type="Gene3D" id="3.30.70.370">
    <property type="match status" value="1"/>
</dbReference>
<dbReference type="AlphaFoldDB" id="A0A561Q2Z5"/>
<keyword evidence="13 16" id="KW-0234">DNA repair</keyword>
<evidence type="ECO:0000256" key="14">
    <source>
        <dbReference type="ARBA" id="ARBA00049244"/>
    </source>
</evidence>
<keyword evidence="9 16" id="KW-0378">Hydrolase</keyword>
<evidence type="ECO:0000256" key="5">
    <source>
        <dbReference type="ARBA" id="ARBA00022695"/>
    </source>
</evidence>
<keyword evidence="12 16" id="KW-0238">DNA-binding</keyword>
<dbReference type="SMART" id="SM00475">
    <property type="entry name" value="53EXOc"/>
    <property type="match status" value="1"/>
</dbReference>
<dbReference type="RefSeq" id="WP_145662113.1">
    <property type="nucleotide sequence ID" value="NZ_VIWO01000001.1"/>
</dbReference>
<dbReference type="OrthoDB" id="9806424at2"/>
<dbReference type="InterPro" id="IPR002298">
    <property type="entry name" value="DNA_polymerase_A"/>
</dbReference>
<reference evidence="20 21" key="1">
    <citation type="submission" date="2019-06" db="EMBL/GenBank/DDBJ databases">
        <title>Sorghum-associated microbial communities from plants grown in Nebraska, USA.</title>
        <authorList>
            <person name="Schachtman D."/>
        </authorList>
    </citation>
    <scope>NUCLEOTIDE SEQUENCE [LARGE SCALE GENOMIC DNA]</scope>
    <source>
        <strain evidence="20 21">1209</strain>
    </source>
</reference>
<evidence type="ECO:0000259" key="18">
    <source>
        <dbReference type="SMART" id="SM00475"/>
    </source>
</evidence>
<dbReference type="CDD" id="cd09898">
    <property type="entry name" value="H3TH_53EXO"/>
    <property type="match status" value="1"/>
</dbReference>
<evidence type="ECO:0000256" key="9">
    <source>
        <dbReference type="ARBA" id="ARBA00022801"/>
    </source>
</evidence>
<dbReference type="Pfam" id="PF02739">
    <property type="entry name" value="5_3_exonuc_N"/>
    <property type="match status" value="1"/>
</dbReference>
<comment type="function">
    <text evidence="16">In addition to polymerase activity, this DNA polymerase exhibits 3'-5' and 5'-3' exonuclease activity.</text>
</comment>
<evidence type="ECO:0000256" key="2">
    <source>
        <dbReference type="ARBA" id="ARBA00012417"/>
    </source>
</evidence>
<dbReference type="GO" id="GO:0008409">
    <property type="term" value="F:5'-3' exonuclease activity"/>
    <property type="evidence" value="ECO:0007669"/>
    <property type="project" value="UniProtKB-UniRule"/>
</dbReference>
<feature type="domain" description="3'-5' exonuclease" evidence="17">
    <location>
        <begin position="347"/>
        <end position="528"/>
    </location>
</feature>
<accession>A0A561Q2Z5</accession>
<dbReference type="InterPro" id="IPR018320">
    <property type="entry name" value="DNA_polymerase_1"/>
</dbReference>
<dbReference type="EMBL" id="VIWO01000001">
    <property type="protein sequence ID" value="TWF44735.1"/>
    <property type="molecule type" value="Genomic_DNA"/>
</dbReference>
<evidence type="ECO:0000259" key="19">
    <source>
        <dbReference type="SMART" id="SM00482"/>
    </source>
</evidence>
<dbReference type="Gene3D" id="3.30.420.10">
    <property type="entry name" value="Ribonuclease H-like superfamily/Ribonuclease H"/>
    <property type="match status" value="1"/>
</dbReference>
<dbReference type="SUPFAM" id="SSF88723">
    <property type="entry name" value="PIN domain-like"/>
    <property type="match status" value="1"/>
</dbReference>
<dbReference type="GO" id="GO:0006261">
    <property type="term" value="P:DNA-templated DNA replication"/>
    <property type="evidence" value="ECO:0007669"/>
    <property type="project" value="UniProtKB-UniRule"/>
</dbReference>
<dbReference type="EC" id="2.7.7.7" evidence="2 15"/>
<evidence type="ECO:0000256" key="16">
    <source>
        <dbReference type="RuleBase" id="RU004460"/>
    </source>
</evidence>
<evidence type="ECO:0000313" key="20">
    <source>
        <dbReference type="EMBL" id="TWF44735.1"/>
    </source>
</evidence>
<dbReference type="Pfam" id="PF01612">
    <property type="entry name" value="DNA_pol_A_exo1"/>
    <property type="match status" value="1"/>
</dbReference>
<keyword evidence="21" id="KW-1185">Reference proteome</keyword>
<dbReference type="SMART" id="SM00474">
    <property type="entry name" value="35EXOc"/>
    <property type="match status" value="1"/>
</dbReference>
<dbReference type="GO" id="GO:0008408">
    <property type="term" value="F:3'-5' exonuclease activity"/>
    <property type="evidence" value="ECO:0007669"/>
    <property type="project" value="UniProtKB-UniRule"/>
</dbReference>
<dbReference type="InterPro" id="IPR036397">
    <property type="entry name" value="RNaseH_sf"/>
</dbReference>
<comment type="similarity">
    <text evidence="1 16">Belongs to the DNA polymerase type-A family.</text>
</comment>
<evidence type="ECO:0000256" key="8">
    <source>
        <dbReference type="ARBA" id="ARBA00022763"/>
    </source>
</evidence>
<evidence type="ECO:0000256" key="6">
    <source>
        <dbReference type="ARBA" id="ARBA00022705"/>
    </source>
</evidence>
<evidence type="ECO:0000256" key="1">
    <source>
        <dbReference type="ARBA" id="ARBA00007705"/>
    </source>
</evidence>
<evidence type="ECO:0000256" key="13">
    <source>
        <dbReference type="ARBA" id="ARBA00023204"/>
    </source>
</evidence>
<dbReference type="InterPro" id="IPR020045">
    <property type="entry name" value="DNA_polI_H3TH"/>
</dbReference>
<dbReference type="PRINTS" id="PR00868">
    <property type="entry name" value="DNAPOLI"/>
</dbReference>
<dbReference type="InterPro" id="IPR029060">
    <property type="entry name" value="PIN-like_dom_sf"/>
</dbReference>
<dbReference type="InterPro" id="IPR008918">
    <property type="entry name" value="HhH2"/>
</dbReference>
<dbReference type="PANTHER" id="PTHR10133">
    <property type="entry name" value="DNA POLYMERASE I"/>
    <property type="match status" value="1"/>
</dbReference>